<evidence type="ECO:0000313" key="4">
    <source>
        <dbReference type="Proteomes" id="UP000825381"/>
    </source>
</evidence>
<dbReference type="EMBL" id="CP080429">
    <property type="protein sequence ID" value="QYJ67877.1"/>
    <property type="molecule type" value="Genomic_DNA"/>
</dbReference>
<dbReference type="PANTHER" id="PTHR37302">
    <property type="entry name" value="SLR1116 PROTEIN"/>
    <property type="match status" value="1"/>
</dbReference>
<gene>
    <name evidence="3" type="ORF">K1I41_10040</name>
</gene>
<dbReference type="InterPro" id="IPR007837">
    <property type="entry name" value="DinB"/>
</dbReference>
<dbReference type="PANTHER" id="PTHR37302:SF1">
    <property type="entry name" value="PROTEIN DINB"/>
    <property type="match status" value="1"/>
</dbReference>
<dbReference type="Pfam" id="PF05163">
    <property type="entry name" value="DinB"/>
    <property type="match status" value="1"/>
</dbReference>
<comment type="similarity">
    <text evidence="1">Belongs to the DinB family.</text>
</comment>
<evidence type="ECO:0000313" key="3">
    <source>
        <dbReference type="EMBL" id="QYJ67877.1"/>
    </source>
</evidence>
<protein>
    <submittedName>
        <fullName evidence="3">Damage-inducible protein DinB</fullName>
    </submittedName>
</protein>
<dbReference type="Gene3D" id="1.20.120.450">
    <property type="entry name" value="dinb family like domain"/>
    <property type="match status" value="1"/>
</dbReference>
<dbReference type="Proteomes" id="UP000825381">
    <property type="component" value="Chromosome"/>
</dbReference>
<name>A0ABX8V5V8_9FLAO</name>
<dbReference type="InterPro" id="IPR034660">
    <property type="entry name" value="DinB/YfiT-like"/>
</dbReference>
<organism evidence="3 4">
    <name type="scientific">Flavobacterium litorale</name>
    <dbReference type="NCBI Taxonomy" id="2856519"/>
    <lineage>
        <taxon>Bacteria</taxon>
        <taxon>Pseudomonadati</taxon>
        <taxon>Bacteroidota</taxon>
        <taxon>Flavobacteriia</taxon>
        <taxon>Flavobacteriales</taxon>
        <taxon>Flavobacteriaceae</taxon>
        <taxon>Flavobacterium</taxon>
    </lineage>
</organism>
<keyword evidence="4" id="KW-1185">Reference proteome</keyword>
<reference evidence="3 4" key="1">
    <citation type="submission" date="2021-07" db="EMBL/GenBank/DDBJ databases">
        <title>Flavobacterium WSW3-B6 sp.nov, isolated from seaweed.</title>
        <authorList>
            <person name="Muhammad N."/>
            <person name="Ho H."/>
            <person name="Lee Y.-J."/>
            <person name="Nguyen T."/>
            <person name="Ho J."/>
            <person name="Kim S.-G."/>
        </authorList>
    </citation>
    <scope>NUCLEOTIDE SEQUENCE [LARGE SCALE GENOMIC DNA]</scope>
    <source>
        <strain evidence="3 4">WSW3-B6</strain>
    </source>
</reference>
<proteinExistence type="inferred from homology"/>
<dbReference type="SUPFAM" id="SSF109854">
    <property type="entry name" value="DinB/YfiT-like putative metalloenzymes"/>
    <property type="match status" value="1"/>
</dbReference>
<sequence length="149" mass="17542">MKPLFQELFEYLHHYNNKVINLFLEERFISEKAIVLLNHTINAHQIWNARIMNKPNAIGVWDIRPTTVLIVQNEENYKSSLQIIDDYSISNIIAYTSSEGKKYKNSIQDILFHIINHSTYHRGQIMADYKKEGGNPISSDYIIYKRLNL</sequence>
<evidence type="ECO:0000256" key="1">
    <source>
        <dbReference type="ARBA" id="ARBA00008635"/>
    </source>
</evidence>
<accession>A0ABX8V5V8</accession>
<dbReference type="RefSeq" id="WP_220640222.1">
    <property type="nucleotide sequence ID" value="NZ_CP080429.1"/>
</dbReference>
<keyword evidence="2" id="KW-0479">Metal-binding</keyword>
<evidence type="ECO:0000256" key="2">
    <source>
        <dbReference type="ARBA" id="ARBA00022723"/>
    </source>
</evidence>